<comment type="caution">
    <text evidence="1">The sequence shown here is derived from an EMBL/GenBank/DDBJ whole genome shotgun (WGS) entry which is preliminary data.</text>
</comment>
<sequence length="232" mass="25441">MARTKQTARKSTGGMAPRRQLLAAASSDGTARTQPLPAGTTGQSTAGQKRQHDNLEPTARKQTRSSYSSVITMIVGEEQESFLVHEDIIRARSKFIESALSKPWKEKEQKTIHLEQHSPAAIKIYLESLYAAEADLATITTTDVDELEPETERHEDDDSAAHNAAHGLCKLWVLGDYLADKILKNDVLKNTHQGVRVTGIVEIPVAAWTFANANAPMNSSLTKLVADLMLPE</sequence>
<evidence type="ECO:0000313" key="2">
    <source>
        <dbReference type="Proteomes" id="UP001281147"/>
    </source>
</evidence>
<protein>
    <submittedName>
        <fullName evidence="1">Uncharacterized protein</fullName>
    </submittedName>
</protein>
<dbReference type="EMBL" id="JAUTXU010000251">
    <property type="protein sequence ID" value="KAK3695907.1"/>
    <property type="molecule type" value="Genomic_DNA"/>
</dbReference>
<gene>
    <name evidence="1" type="ORF">LTR37_018262</name>
</gene>
<accession>A0ACC3MHH8</accession>
<proteinExistence type="predicted"/>
<reference evidence="1" key="1">
    <citation type="submission" date="2023-07" db="EMBL/GenBank/DDBJ databases">
        <title>Black Yeasts Isolated from many extreme environments.</title>
        <authorList>
            <person name="Coleine C."/>
            <person name="Stajich J.E."/>
            <person name="Selbmann L."/>
        </authorList>
    </citation>
    <scope>NUCLEOTIDE SEQUENCE</scope>
    <source>
        <strain evidence="1">CCFEE 5714</strain>
    </source>
</reference>
<keyword evidence="2" id="KW-1185">Reference proteome</keyword>
<organism evidence="1 2">
    <name type="scientific">Vermiconidia calcicola</name>
    <dbReference type="NCBI Taxonomy" id="1690605"/>
    <lineage>
        <taxon>Eukaryota</taxon>
        <taxon>Fungi</taxon>
        <taxon>Dikarya</taxon>
        <taxon>Ascomycota</taxon>
        <taxon>Pezizomycotina</taxon>
        <taxon>Dothideomycetes</taxon>
        <taxon>Dothideomycetidae</taxon>
        <taxon>Mycosphaerellales</taxon>
        <taxon>Extremaceae</taxon>
        <taxon>Vermiconidia</taxon>
    </lineage>
</organism>
<evidence type="ECO:0000313" key="1">
    <source>
        <dbReference type="EMBL" id="KAK3695907.1"/>
    </source>
</evidence>
<dbReference type="Proteomes" id="UP001281147">
    <property type="component" value="Unassembled WGS sequence"/>
</dbReference>
<name>A0ACC3MHH8_9PEZI</name>